<dbReference type="AlphaFoldDB" id="A0A1A9ZAL8"/>
<reference evidence="1" key="2">
    <citation type="submission" date="2020-05" db="UniProtKB">
        <authorList>
            <consortium name="EnsemblMetazoa"/>
        </authorList>
    </citation>
    <scope>IDENTIFICATION</scope>
    <source>
        <strain evidence="1">IAEA</strain>
    </source>
</reference>
<evidence type="ECO:0000313" key="1">
    <source>
        <dbReference type="EnsemblMetazoa" id="GPAI008782-PA"/>
    </source>
</evidence>
<name>A0A1A9ZAL8_GLOPL</name>
<keyword evidence="2" id="KW-1185">Reference proteome</keyword>
<reference evidence="2" key="1">
    <citation type="submission" date="2014-03" db="EMBL/GenBank/DDBJ databases">
        <authorList>
            <person name="Aksoy S."/>
            <person name="Warren W."/>
            <person name="Wilson R.K."/>
        </authorList>
    </citation>
    <scope>NUCLEOTIDE SEQUENCE [LARGE SCALE GENOMIC DNA]</scope>
    <source>
        <strain evidence="2">IAEA</strain>
    </source>
</reference>
<evidence type="ECO:0000313" key="2">
    <source>
        <dbReference type="Proteomes" id="UP000092445"/>
    </source>
</evidence>
<protein>
    <submittedName>
        <fullName evidence="1">Uncharacterized protein</fullName>
    </submittedName>
</protein>
<dbReference type="Proteomes" id="UP000092445">
    <property type="component" value="Unassembled WGS sequence"/>
</dbReference>
<dbReference type="EnsemblMetazoa" id="GPAI008782-RA">
    <property type="protein sequence ID" value="GPAI008782-PA"/>
    <property type="gene ID" value="GPAI008782"/>
</dbReference>
<organism evidence="1 2">
    <name type="scientific">Glossina pallidipes</name>
    <name type="common">Tsetse fly</name>
    <dbReference type="NCBI Taxonomy" id="7398"/>
    <lineage>
        <taxon>Eukaryota</taxon>
        <taxon>Metazoa</taxon>
        <taxon>Ecdysozoa</taxon>
        <taxon>Arthropoda</taxon>
        <taxon>Hexapoda</taxon>
        <taxon>Insecta</taxon>
        <taxon>Pterygota</taxon>
        <taxon>Neoptera</taxon>
        <taxon>Endopterygota</taxon>
        <taxon>Diptera</taxon>
        <taxon>Brachycera</taxon>
        <taxon>Muscomorpha</taxon>
        <taxon>Hippoboscoidea</taxon>
        <taxon>Glossinidae</taxon>
        <taxon>Glossina</taxon>
    </lineage>
</organism>
<sequence length="138" mass="16436">MKREGFFSTKPLEEAIHTRLKDTSGELVNWLRICWMRFTKSEPYKMFYKESMEVDTEFKILDLLPCRGRPKNFDKIKLTPLYKSVRPISTSKYKDMMELLRADPSTSMQPGMPQFQVEHTKLPKAYFYQDFFTKQISA</sequence>
<dbReference type="VEuPathDB" id="VectorBase:GPAI008782"/>
<proteinExistence type="predicted"/>
<accession>A0A1A9ZAL8</accession>